<dbReference type="EMBL" id="CAJVQC010095261">
    <property type="protein sequence ID" value="CAG8828289.1"/>
    <property type="molecule type" value="Genomic_DNA"/>
</dbReference>
<name>A0ACA9S5J8_9GLOM</name>
<evidence type="ECO:0000313" key="1">
    <source>
        <dbReference type="EMBL" id="CAG8828289.1"/>
    </source>
</evidence>
<evidence type="ECO:0000313" key="2">
    <source>
        <dbReference type="Proteomes" id="UP000789920"/>
    </source>
</evidence>
<gene>
    <name evidence="1" type="ORF">RPERSI_LOCUS27203</name>
</gene>
<sequence>WIHNPNSRISIAELSYKLDELADKYPLPLDTPQLLQNNELDFEGNKDQVPLLPPKSETRQTNQVPIESLCPKFDDDPEEIIEDDII</sequence>
<comment type="caution">
    <text evidence="1">The sequence shown here is derived from an EMBL/GenBank/DDBJ whole genome shotgun (WGS) entry which is preliminary data.</text>
</comment>
<keyword evidence="2" id="KW-1185">Reference proteome</keyword>
<feature type="non-terminal residue" evidence="1">
    <location>
        <position position="1"/>
    </location>
</feature>
<organism evidence="1 2">
    <name type="scientific">Racocetra persica</name>
    <dbReference type="NCBI Taxonomy" id="160502"/>
    <lineage>
        <taxon>Eukaryota</taxon>
        <taxon>Fungi</taxon>
        <taxon>Fungi incertae sedis</taxon>
        <taxon>Mucoromycota</taxon>
        <taxon>Glomeromycotina</taxon>
        <taxon>Glomeromycetes</taxon>
        <taxon>Diversisporales</taxon>
        <taxon>Gigasporaceae</taxon>
        <taxon>Racocetra</taxon>
    </lineage>
</organism>
<feature type="non-terminal residue" evidence="1">
    <location>
        <position position="86"/>
    </location>
</feature>
<reference evidence="1" key="1">
    <citation type="submission" date="2021-06" db="EMBL/GenBank/DDBJ databases">
        <authorList>
            <person name="Kallberg Y."/>
            <person name="Tangrot J."/>
            <person name="Rosling A."/>
        </authorList>
    </citation>
    <scope>NUCLEOTIDE SEQUENCE</scope>
    <source>
        <strain evidence="1">MA461A</strain>
    </source>
</reference>
<protein>
    <submittedName>
        <fullName evidence="1">26617_t:CDS:1</fullName>
    </submittedName>
</protein>
<dbReference type="Proteomes" id="UP000789920">
    <property type="component" value="Unassembled WGS sequence"/>
</dbReference>
<accession>A0ACA9S5J8</accession>
<proteinExistence type="predicted"/>